<accession>A0A9P9DYN5</accession>
<organism evidence="2 3">
    <name type="scientific">Dendryphion nanum</name>
    <dbReference type="NCBI Taxonomy" id="256645"/>
    <lineage>
        <taxon>Eukaryota</taxon>
        <taxon>Fungi</taxon>
        <taxon>Dikarya</taxon>
        <taxon>Ascomycota</taxon>
        <taxon>Pezizomycotina</taxon>
        <taxon>Dothideomycetes</taxon>
        <taxon>Pleosporomycetidae</taxon>
        <taxon>Pleosporales</taxon>
        <taxon>Torulaceae</taxon>
        <taxon>Dendryphion</taxon>
    </lineage>
</organism>
<feature type="region of interest" description="Disordered" evidence="1">
    <location>
        <begin position="504"/>
        <end position="533"/>
    </location>
</feature>
<feature type="region of interest" description="Disordered" evidence="1">
    <location>
        <begin position="664"/>
        <end position="748"/>
    </location>
</feature>
<feature type="region of interest" description="Disordered" evidence="1">
    <location>
        <begin position="1061"/>
        <end position="1204"/>
    </location>
</feature>
<proteinExistence type="predicted"/>
<feature type="region of interest" description="Disordered" evidence="1">
    <location>
        <begin position="919"/>
        <end position="949"/>
    </location>
</feature>
<feature type="compositionally biased region" description="Polar residues" evidence="1">
    <location>
        <begin position="670"/>
        <end position="703"/>
    </location>
</feature>
<feature type="compositionally biased region" description="Polar residues" evidence="1">
    <location>
        <begin position="316"/>
        <end position="371"/>
    </location>
</feature>
<dbReference type="EMBL" id="JAGMWT010000006">
    <property type="protein sequence ID" value="KAH7126881.1"/>
    <property type="molecule type" value="Genomic_DNA"/>
</dbReference>
<dbReference type="OrthoDB" id="3538943at2759"/>
<feature type="compositionally biased region" description="Polar residues" evidence="1">
    <location>
        <begin position="1116"/>
        <end position="1127"/>
    </location>
</feature>
<evidence type="ECO:0000256" key="1">
    <source>
        <dbReference type="SAM" id="MobiDB-lite"/>
    </source>
</evidence>
<gene>
    <name evidence="2" type="ORF">B0J11DRAFT_288525</name>
</gene>
<feature type="compositionally biased region" description="Polar residues" evidence="1">
    <location>
        <begin position="202"/>
        <end position="220"/>
    </location>
</feature>
<evidence type="ECO:0000313" key="3">
    <source>
        <dbReference type="Proteomes" id="UP000700596"/>
    </source>
</evidence>
<feature type="compositionally biased region" description="Polar residues" evidence="1">
    <location>
        <begin position="1168"/>
        <end position="1179"/>
    </location>
</feature>
<feature type="region of interest" description="Disordered" evidence="1">
    <location>
        <begin position="625"/>
        <end position="644"/>
    </location>
</feature>
<feature type="region of interest" description="Disordered" evidence="1">
    <location>
        <begin position="314"/>
        <end position="371"/>
    </location>
</feature>
<evidence type="ECO:0008006" key="4">
    <source>
        <dbReference type="Google" id="ProtNLM"/>
    </source>
</evidence>
<name>A0A9P9DYN5_9PLEO</name>
<sequence length="1204" mass="133898">MAHSAWLEKTIALQLRLCLSWLQRPDEEPDRWLGLYEDNESCIDIVCNDLDLDLDLAHVNPFLILSDGHTCIRAALTSACETHLATRSHGNLTPPTLHSTIKVHYYTLRYTSYGPPADKLHIIIDSLDYQSSAHVQVVGSPKPIHEGSEFVSILKKFDTARRHRDRKFTGSDTDLEGISDTMSQQEPIQQGDDEPFLDDGFTPSQLSPGTQLDATGSFATQMPLHNVREDRTPRGRTARRHPSGVSSLTHTTNSNGNLEPVSVKGRNHEQIDLSPNSSNSGLLPALTKSKDDSKRNELFLLLKKNQEYVAPPTVATDLSSSKEQTVTSAHAQPALQTTCPGPASSPSHSTVSERNTRSIQPQQTIGDISSPVGNISKALVFPDDQDRATGLDESTKDEAMVGQASWMQGWHFNVGSITISEEQRVVLNRPYSWHKPEVGNTYPAGNMPNEIFKEITGPSKDVSTSEDILATSDIVGSVEAGSGQANINQQSNVLQVATQTNDNNHLRSSVEPPGSPVSSSADDVSWASSPAPIPLQNKFRLNATLPPDSDFDPPERSQRLNDNAVLRRDISFTNHFPSSPVQPRDDIVTSKRDTILTNNLPSSPPLISRDDLDADGDVEMEVQVPQGLGEDRAANKLRSPSPFREDDINTSMLQHAASIVQVEETPYTKVKTNPLTESSKPSPRSHNEASSGTSKGNLSNSMVPGTYYDLDSSAGGPDSLNDVAKLSIGPKSSSQQPGGRHGTHVPSAVVDLEDIEDVDIRDVECIDEAGMRDQVQNETTDAHNDVWMPNQAPYPSSRTTDELDLKPAPTVLTHEFPTKRKPRTSPSKINVRPVKRRDIKIVEFGTGVPLSAEPQSDYLRERRNAIQRLRGRRDRDLIKKEVGAAAHISHSNDQTPPSRRAITLADRDLHAQENVSSAYRARVSREEPPPPFSLSGFHQDQGTSKDDPIQVDITPKTIFELFKDTYPEYTGDMKHFVKECTKMYGLEREDKMIPKWQWDDYLIRNRLDYKEYAIEQLNRDVDPQDVMDYHRFYKDVIRNTKYTQGILKDTATLVAALDELGQRPTPEEQTTRLPPRPLPKAPAAGQWQNSPRHSFQRFESYSPKPTLPERRYQYPLIQTGNSGQNSPIVAHTPSESDRRTRQQLSVSNTPSQQSRSRQRPSAVSRPPNQFNRLSRSSSYFRDFTRGLEKMTSVTGSTEVKKADS</sequence>
<feature type="compositionally biased region" description="Polar residues" evidence="1">
    <location>
        <begin position="244"/>
        <end position="257"/>
    </location>
</feature>
<evidence type="ECO:0000313" key="2">
    <source>
        <dbReference type="EMBL" id="KAH7126881.1"/>
    </source>
</evidence>
<feature type="region of interest" description="Disordered" evidence="1">
    <location>
        <begin position="184"/>
        <end position="290"/>
    </location>
</feature>
<protein>
    <recommendedName>
        <fullName evidence="4">Telomere replication protein EST3</fullName>
    </recommendedName>
</protein>
<comment type="caution">
    <text evidence="2">The sequence shown here is derived from an EMBL/GenBank/DDBJ whole genome shotgun (WGS) entry which is preliminary data.</text>
</comment>
<dbReference type="Proteomes" id="UP000700596">
    <property type="component" value="Unassembled WGS sequence"/>
</dbReference>
<keyword evidence="3" id="KW-1185">Reference proteome</keyword>
<dbReference type="AlphaFoldDB" id="A0A9P9DYN5"/>
<feature type="compositionally biased region" description="Polar residues" evidence="1">
    <location>
        <begin position="1086"/>
        <end position="1099"/>
    </location>
</feature>
<reference evidence="2" key="1">
    <citation type="journal article" date="2021" name="Nat. Commun.">
        <title>Genetic determinants of endophytism in the Arabidopsis root mycobiome.</title>
        <authorList>
            <person name="Mesny F."/>
            <person name="Miyauchi S."/>
            <person name="Thiergart T."/>
            <person name="Pickel B."/>
            <person name="Atanasova L."/>
            <person name="Karlsson M."/>
            <person name="Huettel B."/>
            <person name="Barry K.W."/>
            <person name="Haridas S."/>
            <person name="Chen C."/>
            <person name="Bauer D."/>
            <person name="Andreopoulos W."/>
            <person name="Pangilinan J."/>
            <person name="LaButti K."/>
            <person name="Riley R."/>
            <person name="Lipzen A."/>
            <person name="Clum A."/>
            <person name="Drula E."/>
            <person name="Henrissat B."/>
            <person name="Kohler A."/>
            <person name="Grigoriev I.V."/>
            <person name="Martin F.M."/>
            <person name="Hacquard S."/>
        </authorList>
    </citation>
    <scope>NUCLEOTIDE SEQUENCE</scope>
    <source>
        <strain evidence="2">MPI-CAGE-CH-0243</strain>
    </source>
</reference>
<feature type="compositionally biased region" description="Low complexity" evidence="1">
    <location>
        <begin position="273"/>
        <end position="286"/>
    </location>
</feature>
<feature type="compositionally biased region" description="Low complexity" evidence="1">
    <location>
        <begin position="1150"/>
        <end position="1167"/>
    </location>
</feature>
<feature type="compositionally biased region" description="Low complexity" evidence="1">
    <location>
        <begin position="509"/>
        <end position="530"/>
    </location>
</feature>